<sequence>MNRLFEATCEELNERFKRAKLPLSYHNGFIQIVSDPMTEEKISKPFWELIANSKWKNVEIDMMEAIDRRESAQRDPAFYAAKALESVIKIISKDKGWTRGNERGASQFIDNLQSVKSGAFITDWEADCLRLIFGKVRNELGHGPGGEPMPELTLEQTDWVIEAAMSWTKSLIERM</sequence>
<accession>F5Y4N8</accession>
<evidence type="ECO:0000313" key="1">
    <source>
        <dbReference type="EMBL" id="AEG91356.1"/>
    </source>
</evidence>
<evidence type="ECO:0008006" key="3">
    <source>
        <dbReference type="Google" id="ProtNLM"/>
    </source>
</evidence>
<reference evidence="1 2" key="2">
    <citation type="journal article" date="2011" name="PLoS ONE">
        <title>The Cyst-Dividing Bacterium Ramlibacter tataouinensis TTB310 Genome Reveals a Well-Stocked Toolbox for Adaptation to a Desert Environment.</title>
        <authorList>
            <person name="De Luca G."/>
            <person name="Barakat M."/>
            <person name="Ortet P."/>
            <person name="Fochesato S."/>
            <person name="Jourlin-Castelli C."/>
            <person name="Ansaldi M."/>
            <person name="Py B."/>
            <person name="Fichant G."/>
            <person name="Coutinho P.M."/>
            <person name="Voulhoux R."/>
            <person name="Bastien O."/>
            <person name="Marechal E."/>
            <person name="Henrissat B."/>
            <person name="Quentin Y."/>
            <person name="Noirot P."/>
            <person name="Filloux A."/>
            <person name="Mejean V."/>
            <person name="Dubow M.S."/>
            <person name="Barras F."/>
            <person name="Barbe V."/>
            <person name="Weissenbach J."/>
            <person name="Mihalcescu I."/>
            <person name="Vermeglio A."/>
            <person name="Achouak W."/>
            <person name="Heulin T."/>
        </authorList>
    </citation>
    <scope>NUCLEOTIDE SEQUENCE [LARGE SCALE GENOMIC DNA]</scope>
    <source>
        <strain evidence="2">ATCC BAA-407 / DSM 14655 / LMG 21543 / TTB310</strain>
    </source>
</reference>
<dbReference type="Proteomes" id="UP000008385">
    <property type="component" value="Chromosome"/>
</dbReference>
<organism evidence="1 2">
    <name type="scientific">Ramlibacter tataouinensis (strain ATCC BAA-407 / DSM 14655 / LMG 21543 / TTB310)</name>
    <dbReference type="NCBI Taxonomy" id="365046"/>
    <lineage>
        <taxon>Bacteria</taxon>
        <taxon>Pseudomonadati</taxon>
        <taxon>Pseudomonadota</taxon>
        <taxon>Betaproteobacteria</taxon>
        <taxon>Burkholderiales</taxon>
        <taxon>Comamonadaceae</taxon>
        <taxon>Ramlibacter</taxon>
    </lineage>
</organism>
<dbReference type="eggNOG" id="ENOG5030AC3">
    <property type="taxonomic scope" value="Bacteria"/>
</dbReference>
<gene>
    <name evidence="1" type="ordered locus">Rta_02910</name>
</gene>
<dbReference type="HOGENOM" id="CLU_1531314_0_0_4"/>
<protein>
    <recommendedName>
        <fullName evidence="3">DUF4145 domain-containing protein</fullName>
    </recommendedName>
</protein>
<evidence type="ECO:0000313" key="2">
    <source>
        <dbReference type="Proteomes" id="UP000008385"/>
    </source>
</evidence>
<proteinExistence type="predicted"/>
<name>F5Y4N8_RAMTT</name>
<dbReference type="KEGG" id="rta:Rta_02910"/>
<dbReference type="AlphaFoldDB" id="F5Y4N8"/>
<reference evidence="2" key="1">
    <citation type="submission" date="2006-01" db="EMBL/GenBank/DDBJ databases">
        <title>Genome of the cyst-dividing bacterium Ramlibacter tataouinensis.</title>
        <authorList>
            <person name="Barakat M."/>
            <person name="Ortet P."/>
            <person name="De Luca G."/>
            <person name="Jourlin-Castelli C."/>
            <person name="Ansaldi M."/>
            <person name="Py B."/>
            <person name="Fichant G."/>
            <person name="Coutinho P."/>
            <person name="Voulhoux R."/>
            <person name="Bastien O."/>
            <person name="Roy S."/>
            <person name="Marechal E."/>
            <person name="Henrissat B."/>
            <person name="Quentin Y."/>
            <person name="Noirot P."/>
            <person name="Filloux A."/>
            <person name="Mejean V."/>
            <person name="DuBow M."/>
            <person name="Barras F."/>
            <person name="Heulin T."/>
        </authorList>
    </citation>
    <scope>NUCLEOTIDE SEQUENCE [LARGE SCALE GENOMIC DNA]</scope>
    <source>
        <strain evidence="2">ATCC BAA-407 / DSM 14655 / LMG 21543 / TTB310</strain>
    </source>
</reference>
<dbReference type="EMBL" id="CP000245">
    <property type="protein sequence ID" value="AEG91356.1"/>
    <property type="molecule type" value="Genomic_DNA"/>
</dbReference>
<keyword evidence="2" id="KW-1185">Reference proteome</keyword>